<evidence type="ECO:0008006" key="3">
    <source>
        <dbReference type="Google" id="ProtNLM"/>
    </source>
</evidence>
<keyword evidence="2" id="KW-1185">Reference proteome</keyword>
<dbReference type="PANTHER" id="PTHR46704">
    <property type="entry name" value="CXC DOMAIN-CONTAINING PROTEIN-RELATED"/>
    <property type="match status" value="1"/>
</dbReference>
<evidence type="ECO:0000313" key="2">
    <source>
        <dbReference type="Proteomes" id="UP001286313"/>
    </source>
</evidence>
<accession>A0AAE1F9P6</accession>
<dbReference type="PANTHER" id="PTHR46704:SF9">
    <property type="entry name" value="BHLH DOMAIN-CONTAINING PROTEIN"/>
    <property type="match status" value="1"/>
</dbReference>
<sequence length="365" mass="41085">MTQEWKHSKYREKIQDKVLYVTCEQSCFKLTEDKWEEVPELESTQEEADTCLLLHTLHAARDGYTAAIICSEDTDVFIISLAMHSTMNISIYHKFGTKNRTRYADVDKIGRSHGQGICDSLIGLHAYTGCDSVSSFTSKGKLTALKLLKEDPSNQAIKQLGQCWQVSDGIFEKLEQFTCAMYAGSSSNKSRNSATEGNSVNELRYQLFCAKIGGAESSQLPPCRDCLFLHAQRANFQAAIWRRCLEPKPNVPSPIEHGWTEEDGKLNILWMRSAPAPEVVLELLSCKCSRVCKLPDCKCLVNGLACTDMCKLQTCTNQTMQQEEPDLELYSEDSEDEYAVQHIHMFLALLCMSKGSICLNNMLIQ</sequence>
<dbReference type="AlphaFoldDB" id="A0AAE1F9P6"/>
<evidence type="ECO:0000313" key="1">
    <source>
        <dbReference type="EMBL" id="KAK3869741.1"/>
    </source>
</evidence>
<dbReference type="EMBL" id="JAWQEG010002789">
    <property type="protein sequence ID" value="KAK3869741.1"/>
    <property type="molecule type" value="Genomic_DNA"/>
</dbReference>
<name>A0AAE1F9P6_PETCI</name>
<reference evidence="1" key="1">
    <citation type="submission" date="2023-10" db="EMBL/GenBank/DDBJ databases">
        <title>Genome assemblies of two species of porcelain crab, Petrolisthes cinctipes and Petrolisthes manimaculis (Anomura: Porcellanidae).</title>
        <authorList>
            <person name="Angst P."/>
        </authorList>
    </citation>
    <scope>NUCLEOTIDE SEQUENCE</scope>
    <source>
        <strain evidence="1">PB745_01</strain>
        <tissue evidence="1">Gill</tissue>
    </source>
</reference>
<gene>
    <name evidence="1" type="ORF">Pcinc_024969</name>
</gene>
<dbReference type="Proteomes" id="UP001286313">
    <property type="component" value="Unassembled WGS sequence"/>
</dbReference>
<organism evidence="1 2">
    <name type="scientific">Petrolisthes cinctipes</name>
    <name type="common">Flat porcelain crab</name>
    <dbReference type="NCBI Taxonomy" id="88211"/>
    <lineage>
        <taxon>Eukaryota</taxon>
        <taxon>Metazoa</taxon>
        <taxon>Ecdysozoa</taxon>
        <taxon>Arthropoda</taxon>
        <taxon>Crustacea</taxon>
        <taxon>Multicrustacea</taxon>
        <taxon>Malacostraca</taxon>
        <taxon>Eumalacostraca</taxon>
        <taxon>Eucarida</taxon>
        <taxon>Decapoda</taxon>
        <taxon>Pleocyemata</taxon>
        <taxon>Anomura</taxon>
        <taxon>Galatheoidea</taxon>
        <taxon>Porcellanidae</taxon>
        <taxon>Petrolisthes</taxon>
    </lineage>
</organism>
<protein>
    <recommendedName>
        <fullName evidence="3">Tesmin/TSO1-like CXC domain-containing protein</fullName>
    </recommendedName>
</protein>
<proteinExistence type="predicted"/>
<comment type="caution">
    <text evidence="1">The sequence shown here is derived from an EMBL/GenBank/DDBJ whole genome shotgun (WGS) entry which is preliminary data.</text>
</comment>